<keyword evidence="11" id="KW-0012">Acyltransferase</keyword>
<evidence type="ECO:0000256" key="10">
    <source>
        <dbReference type="HAMAP-Rule" id="MF_01043"/>
    </source>
</evidence>
<reference evidence="11 12" key="1">
    <citation type="submission" date="2020-08" db="EMBL/GenBank/DDBJ databases">
        <title>Genome public.</title>
        <authorList>
            <person name="Liu C."/>
            <person name="Sun Q."/>
        </authorList>
    </citation>
    <scope>NUCLEOTIDE SEQUENCE [LARGE SCALE GENOMIC DNA]</scope>
    <source>
        <strain evidence="11 12">NSJ-13</strain>
    </source>
</reference>
<dbReference type="Pfam" id="PF02660">
    <property type="entry name" value="G3P_acyltransf"/>
    <property type="match status" value="1"/>
</dbReference>
<dbReference type="PANTHER" id="PTHR30309:SF0">
    <property type="entry name" value="GLYCEROL-3-PHOSPHATE ACYLTRANSFERASE-RELATED"/>
    <property type="match status" value="1"/>
</dbReference>
<organism evidence="11 12">
    <name type="scientific">Ruminococcus hominis</name>
    <dbReference type="NCBI Taxonomy" id="2763065"/>
    <lineage>
        <taxon>Bacteria</taxon>
        <taxon>Bacillati</taxon>
        <taxon>Bacillota</taxon>
        <taxon>Clostridia</taxon>
        <taxon>Eubacteriales</taxon>
        <taxon>Oscillospiraceae</taxon>
        <taxon>Ruminococcus</taxon>
    </lineage>
</organism>
<feature type="transmembrane region" description="Helical" evidence="10">
    <location>
        <begin position="109"/>
        <end position="133"/>
    </location>
</feature>
<feature type="transmembrane region" description="Helical" evidence="10">
    <location>
        <begin position="140"/>
        <end position="159"/>
    </location>
</feature>
<protein>
    <recommendedName>
        <fullName evidence="10">Glycerol-3-phosphate acyltransferase</fullName>
    </recommendedName>
    <alternativeName>
        <fullName evidence="10">Acyl-PO4 G3P acyltransferase</fullName>
    </alternativeName>
    <alternativeName>
        <fullName evidence="10">Acyl-phosphate--glycerol-3-phosphate acyltransferase</fullName>
    </alternativeName>
    <alternativeName>
        <fullName evidence="10">G3P acyltransferase</fullName>
        <shortName evidence="10">GPAT</shortName>
        <ecNumber evidence="10">2.3.1.275</ecNumber>
    </alternativeName>
    <alternativeName>
        <fullName evidence="10">Lysophosphatidic acid synthase</fullName>
        <shortName evidence="10">LPA synthase</shortName>
    </alternativeName>
</protein>
<accession>A0ABR7GA95</accession>
<name>A0ABR7GA95_9FIRM</name>
<evidence type="ECO:0000256" key="2">
    <source>
        <dbReference type="ARBA" id="ARBA00022516"/>
    </source>
</evidence>
<gene>
    <name evidence="10 11" type="primary">plsY</name>
    <name evidence="11" type="ORF">H8S40_09110</name>
</gene>
<comment type="pathway">
    <text evidence="10">Lipid metabolism; phospholipid metabolism.</text>
</comment>
<keyword evidence="1 10" id="KW-1003">Cell membrane</keyword>
<dbReference type="NCBIfam" id="TIGR00023">
    <property type="entry name" value="glycerol-3-phosphate 1-O-acyltransferase PlsY"/>
    <property type="match status" value="1"/>
</dbReference>
<keyword evidence="7 10" id="KW-0472">Membrane</keyword>
<dbReference type="EMBL" id="JACOPE010000001">
    <property type="protein sequence ID" value="MBC5683721.1"/>
    <property type="molecule type" value="Genomic_DNA"/>
</dbReference>
<evidence type="ECO:0000313" key="12">
    <source>
        <dbReference type="Proteomes" id="UP000631576"/>
    </source>
</evidence>
<keyword evidence="4 10" id="KW-0812">Transmembrane</keyword>
<evidence type="ECO:0000256" key="4">
    <source>
        <dbReference type="ARBA" id="ARBA00022692"/>
    </source>
</evidence>
<dbReference type="EC" id="2.3.1.275" evidence="10"/>
<proteinExistence type="inferred from homology"/>
<keyword evidence="9 10" id="KW-1208">Phospholipid metabolism</keyword>
<comment type="similarity">
    <text evidence="10">Belongs to the PlsY family.</text>
</comment>
<feature type="transmembrane region" description="Helical" evidence="10">
    <location>
        <begin position="78"/>
        <end position="97"/>
    </location>
</feature>
<evidence type="ECO:0000256" key="8">
    <source>
        <dbReference type="ARBA" id="ARBA00023209"/>
    </source>
</evidence>
<dbReference type="PANTHER" id="PTHR30309">
    <property type="entry name" value="INNER MEMBRANE PROTEIN YGIH"/>
    <property type="match status" value="1"/>
</dbReference>
<keyword evidence="2 10" id="KW-0444">Lipid biosynthesis</keyword>
<comment type="subunit">
    <text evidence="10">Probably interacts with PlsX.</text>
</comment>
<comment type="catalytic activity">
    <reaction evidence="10">
        <text>an acyl phosphate + sn-glycerol 3-phosphate = a 1-acyl-sn-glycero-3-phosphate + phosphate</text>
        <dbReference type="Rhea" id="RHEA:34075"/>
        <dbReference type="ChEBI" id="CHEBI:43474"/>
        <dbReference type="ChEBI" id="CHEBI:57597"/>
        <dbReference type="ChEBI" id="CHEBI:57970"/>
        <dbReference type="ChEBI" id="CHEBI:59918"/>
        <dbReference type="EC" id="2.3.1.275"/>
    </reaction>
</comment>
<comment type="subcellular location">
    <subcellularLocation>
        <location evidence="10">Cell membrane</location>
        <topology evidence="10">Multi-pass membrane protein</topology>
    </subcellularLocation>
</comment>
<evidence type="ECO:0000256" key="5">
    <source>
        <dbReference type="ARBA" id="ARBA00022989"/>
    </source>
</evidence>
<evidence type="ECO:0000313" key="11">
    <source>
        <dbReference type="EMBL" id="MBC5683721.1"/>
    </source>
</evidence>
<dbReference type="SMART" id="SM01207">
    <property type="entry name" value="G3P_acyltransf"/>
    <property type="match status" value="1"/>
</dbReference>
<comment type="caution">
    <text evidence="11">The sequence shown here is derived from an EMBL/GenBank/DDBJ whole genome shotgun (WGS) entry which is preliminary data.</text>
</comment>
<sequence length="209" mass="22855">MERIICLVIGYIFGLFQTGYIVGKLHHIDIRQQGSGNAGSTNAVRVMGWKAGLCTFAGDVLKCVLAICLTRYIYRDTAYAPMLAMYAGVGATLGHNFPFYLKFKGGKGIAVLAGLVVATHPVLVPIPLACFLIASILTRYVSLGSLLAATTFFMEIILYGEMGGLGMSLNYRIETYVLACVIMVLAWFRHKENIKRLIAGTENRFGSKK</sequence>
<keyword evidence="6 10" id="KW-0443">Lipid metabolism</keyword>
<feature type="transmembrane region" description="Helical" evidence="10">
    <location>
        <begin position="171"/>
        <end position="188"/>
    </location>
</feature>
<evidence type="ECO:0000256" key="1">
    <source>
        <dbReference type="ARBA" id="ARBA00022475"/>
    </source>
</evidence>
<dbReference type="GO" id="GO:0004366">
    <property type="term" value="F:glycerol-3-phosphate O-acyltransferase activity"/>
    <property type="evidence" value="ECO:0007669"/>
    <property type="project" value="UniProtKB-EC"/>
</dbReference>
<dbReference type="RefSeq" id="WP_022075747.1">
    <property type="nucleotide sequence ID" value="NZ_JACOPE010000001.1"/>
</dbReference>
<comment type="function">
    <text evidence="10">Catalyzes the transfer of an acyl group from acyl-phosphate (acyl-PO(4)) to glycerol-3-phosphate (G3P) to form lysophosphatidic acid (LPA). This enzyme utilizes acyl-phosphate as fatty acyl donor, but not acyl-CoA or acyl-ACP.</text>
</comment>
<dbReference type="HAMAP" id="MF_01043">
    <property type="entry name" value="PlsY"/>
    <property type="match status" value="1"/>
</dbReference>
<evidence type="ECO:0000256" key="6">
    <source>
        <dbReference type="ARBA" id="ARBA00023098"/>
    </source>
</evidence>
<evidence type="ECO:0000256" key="9">
    <source>
        <dbReference type="ARBA" id="ARBA00023264"/>
    </source>
</evidence>
<keyword evidence="8 10" id="KW-0594">Phospholipid biosynthesis</keyword>
<evidence type="ECO:0000256" key="3">
    <source>
        <dbReference type="ARBA" id="ARBA00022679"/>
    </source>
</evidence>
<dbReference type="InterPro" id="IPR003811">
    <property type="entry name" value="G3P_acylTferase_PlsY"/>
</dbReference>
<keyword evidence="12" id="KW-1185">Reference proteome</keyword>
<keyword evidence="5 10" id="KW-1133">Transmembrane helix</keyword>
<keyword evidence="3 10" id="KW-0808">Transferase</keyword>
<dbReference type="Proteomes" id="UP000631576">
    <property type="component" value="Unassembled WGS sequence"/>
</dbReference>
<evidence type="ECO:0000256" key="7">
    <source>
        <dbReference type="ARBA" id="ARBA00023136"/>
    </source>
</evidence>